<gene>
    <name evidence="4" type="ORF">SD70_00135</name>
</gene>
<accession>A0ABR5APU4</accession>
<feature type="chain" id="PRO_5046185812" description="LysM domain-containing protein" evidence="2">
    <location>
        <begin position="33"/>
        <end position="229"/>
    </location>
</feature>
<dbReference type="SMART" id="SM00257">
    <property type="entry name" value="LysM"/>
    <property type="match status" value="1"/>
</dbReference>
<dbReference type="Pfam" id="PF01476">
    <property type="entry name" value="LysM"/>
    <property type="match status" value="1"/>
</dbReference>
<evidence type="ECO:0000256" key="1">
    <source>
        <dbReference type="ARBA" id="ARBA00022729"/>
    </source>
</evidence>
<dbReference type="Gene3D" id="2.40.40.10">
    <property type="entry name" value="RlpA-like domain"/>
    <property type="match status" value="1"/>
</dbReference>
<dbReference type="InterPro" id="IPR018392">
    <property type="entry name" value="LysM"/>
</dbReference>
<organism evidence="4 5">
    <name type="scientific">Gordoniibacillus kamchatkensis</name>
    <dbReference type="NCBI Taxonomy" id="1590651"/>
    <lineage>
        <taxon>Bacteria</taxon>
        <taxon>Bacillati</taxon>
        <taxon>Bacillota</taxon>
        <taxon>Bacilli</taxon>
        <taxon>Bacillales</taxon>
        <taxon>Paenibacillaceae</taxon>
        <taxon>Gordoniibacillus</taxon>
    </lineage>
</organism>
<dbReference type="PANTHER" id="PTHR39160:SF4">
    <property type="entry name" value="RESUSCITATION-PROMOTING FACTOR RPFB"/>
    <property type="match status" value="1"/>
</dbReference>
<evidence type="ECO:0000313" key="5">
    <source>
        <dbReference type="Proteomes" id="UP000031967"/>
    </source>
</evidence>
<proteinExistence type="predicted"/>
<dbReference type="InterPro" id="IPR010611">
    <property type="entry name" value="3D_dom"/>
</dbReference>
<evidence type="ECO:0000313" key="4">
    <source>
        <dbReference type="EMBL" id="KIL42387.1"/>
    </source>
</evidence>
<name>A0ABR5APU4_9BACL</name>
<feature type="domain" description="LysM" evidence="3">
    <location>
        <begin position="38"/>
        <end position="82"/>
    </location>
</feature>
<evidence type="ECO:0000256" key="2">
    <source>
        <dbReference type="SAM" id="SignalP"/>
    </source>
</evidence>
<dbReference type="SUPFAM" id="SSF50685">
    <property type="entry name" value="Barwin-like endoglucanases"/>
    <property type="match status" value="1"/>
</dbReference>
<dbReference type="Pfam" id="PF06725">
    <property type="entry name" value="3D"/>
    <property type="match status" value="1"/>
</dbReference>
<protein>
    <recommendedName>
        <fullName evidence="3">LysM domain-containing protein</fullName>
    </recommendedName>
</protein>
<dbReference type="InterPro" id="IPR036779">
    <property type="entry name" value="LysM_dom_sf"/>
</dbReference>
<dbReference type="InterPro" id="IPR051933">
    <property type="entry name" value="Resuscitation_pf_RpfB"/>
</dbReference>
<dbReference type="Gene3D" id="3.10.350.10">
    <property type="entry name" value="LysM domain"/>
    <property type="match status" value="1"/>
</dbReference>
<dbReference type="InterPro" id="IPR059180">
    <property type="entry name" value="3D_YorM"/>
</dbReference>
<feature type="signal peptide" evidence="2">
    <location>
        <begin position="1"/>
        <end position="32"/>
    </location>
</feature>
<dbReference type="InterPro" id="IPR036908">
    <property type="entry name" value="RlpA-like_sf"/>
</dbReference>
<keyword evidence="1 2" id="KW-0732">Signal</keyword>
<evidence type="ECO:0000259" key="3">
    <source>
        <dbReference type="PROSITE" id="PS51782"/>
    </source>
</evidence>
<dbReference type="EMBL" id="JXAK01000001">
    <property type="protein sequence ID" value="KIL42387.1"/>
    <property type="molecule type" value="Genomic_DNA"/>
</dbReference>
<dbReference type="PROSITE" id="PS51782">
    <property type="entry name" value="LYSM"/>
    <property type="match status" value="1"/>
</dbReference>
<sequence>MTMSPLKKTWAGLVLGLSIAGFSFAAATPAHAAVAASGTYITQDNDTFWVVSRKLGIPLQDLLDANRGIDPLNVYAGITFKLPGTVHDAAAGAPKVLAAETKAAAPAPAPQEPTVATASGSKLAYSKQLNAVATAYTGSPEENGGWGGIDYFGNALRFGTIAVDPNMIPLGSKVYVTGYKFAGMPDGFVATASDVGGAIKGGRIDIFMPHSVGKAEDFGMQNVNLYVLK</sequence>
<dbReference type="PANTHER" id="PTHR39160">
    <property type="entry name" value="CELL WALL-BINDING PROTEIN YOCH"/>
    <property type="match status" value="1"/>
</dbReference>
<reference evidence="4 5" key="1">
    <citation type="submission" date="2014-12" db="EMBL/GenBank/DDBJ databases">
        <title>Draft genome sequence of Paenibacillus kamchatkensis strain B-2647.</title>
        <authorList>
            <person name="Karlyshev A.V."/>
            <person name="Kudryashova E.B."/>
        </authorList>
    </citation>
    <scope>NUCLEOTIDE SEQUENCE [LARGE SCALE GENOMIC DNA]</scope>
    <source>
        <strain evidence="4 5">VKM B-2647</strain>
    </source>
</reference>
<dbReference type="Proteomes" id="UP000031967">
    <property type="component" value="Unassembled WGS sequence"/>
</dbReference>
<keyword evidence="5" id="KW-1185">Reference proteome</keyword>
<dbReference type="SUPFAM" id="SSF54106">
    <property type="entry name" value="LysM domain"/>
    <property type="match status" value="1"/>
</dbReference>
<dbReference type="CDD" id="cd14667">
    <property type="entry name" value="3D_containing_proteins"/>
    <property type="match status" value="1"/>
</dbReference>
<dbReference type="RefSeq" id="WP_041044705.1">
    <property type="nucleotide sequence ID" value="NZ_JXAK01000001.1"/>
</dbReference>
<comment type="caution">
    <text evidence="4">The sequence shown here is derived from an EMBL/GenBank/DDBJ whole genome shotgun (WGS) entry which is preliminary data.</text>
</comment>